<accession>A0A8H7A5B4</accession>
<proteinExistence type="predicted"/>
<keyword evidence="2" id="KW-1185">Reference proteome</keyword>
<dbReference type="EMBL" id="JAACFV010000213">
    <property type="protein sequence ID" value="KAF7502863.1"/>
    <property type="molecule type" value="Genomic_DNA"/>
</dbReference>
<sequence>MEQKSKAGRLRESCKASSRQIMQIEGGSARHAIVPKKSEAVKEELVKEANASRKVWRYEGLQVRFFEWTLVQDGLQVTQRGVMQFFAQG</sequence>
<name>A0A8H7A5B4_9EURO</name>
<organism evidence="1 2">
    <name type="scientific">Endocarpon pusillum</name>
    <dbReference type="NCBI Taxonomy" id="364733"/>
    <lineage>
        <taxon>Eukaryota</taxon>
        <taxon>Fungi</taxon>
        <taxon>Dikarya</taxon>
        <taxon>Ascomycota</taxon>
        <taxon>Pezizomycotina</taxon>
        <taxon>Eurotiomycetes</taxon>
        <taxon>Chaetothyriomycetidae</taxon>
        <taxon>Verrucariales</taxon>
        <taxon>Verrucariaceae</taxon>
        <taxon>Endocarpon</taxon>
    </lineage>
</organism>
<reference evidence="1" key="1">
    <citation type="submission" date="2020-02" db="EMBL/GenBank/DDBJ databases">
        <authorList>
            <person name="Palmer J.M."/>
        </authorList>
    </citation>
    <scope>NUCLEOTIDE SEQUENCE</scope>
    <source>
        <strain evidence="1">EPUS1.4</strain>
        <tissue evidence="1">Thallus</tissue>
    </source>
</reference>
<comment type="caution">
    <text evidence="1">The sequence shown here is derived from an EMBL/GenBank/DDBJ whole genome shotgun (WGS) entry which is preliminary data.</text>
</comment>
<dbReference type="Proteomes" id="UP000606974">
    <property type="component" value="Unassembled WGS sequence"/>
</dbReference>
<evidence type="ECO:0000313" key="2">
    <source>
        <dbReference type="Proteomes" id="UP000606974"/>
    </source>
</evidence>
<evidence type="ECO:0000313" key="1">
    <source>
        <dbReference type="EMBL" id="KAF7502863.1"/>
    </source>
</evidence>
<gene>
    <name evidence="1" type="ORF">GJ744_004984</name>
</gene>
<protein>
    <submittedName>
        <fullName evidence="1">Uncharacterized protein</fullName>
    </submittedName>
</protein>
<dbReference type="AlphaFoldDB" id="A0A8H7A5B4"/>